<evidence type="ECO:0000313" key="2">
    <source>
        <dbReference type="EMBL" id="NUU28080.1"/>
    </source>
</evidence>
<sequence>MSRATFDSDPRPPATSKASAILPIQLRSSSFSRTYRSKPAGMLARSTATQAQEDRNDDHADRTRSESADAPVSSPETVVTKARSALGSAELLPRLTPPP</sequence>
<feature type="compositionally biased region" description="Basic and acidic residues" evidence="1">
    <location>
        <begin position="1"/>
        <end position="10"/>
    </location>
</feature>
<feature type="compositionally biased region" description="Basic and acidic residues" evidence="1">
    <location>
        <begin position="52"/>
        <end position="67"/>
    </location>
</feature>
<gene>
    <name evidence="2" type="ORF">HP467_08130</name>
</gene>
<evidence type="ECO:0000256" key="1">
    <source>
        <dbReference type="SAM" id="MobiDB-lite"/>
    </source>
</evidence>
<reference evidence="2 3" key="1">
    <citation type="submission" date="2020-05" db="EMBL/GenBank/DDBJ databases">
        <title>Genome Sequencing of Type Strains.</title>
        <authorList>
            <person name="Lemaire J.F."/>
            <person name="Inderbitzin P."/>
            <person name="Gregorio O.A."/>
            <person name="Collins S.B."/>
            <person name="Wespe N."/>
            <person name="Knight-Connoni V."/>
        </authorList>
    </citation>
    <scope>NUCLEOTIDE SEQUENCE [LARGE SCALE GENOMIC DNA]</scope>
    <source>
        <strain evidence="2 3">DSM 20512</strain>
    </source>
</reference>
<comment type="caution">
    <text evidence="2">The sequence shown here is derived from an EMBL/GenBank/DDBJ whole genome shotgun (WGS) entry which is preliminary data.</text>
</comment>
<organism evidence="2 3">
    <name type="scientific">Curtobacterium citreum</name>
    <dbReference type="NCBI Taxonomy" id="2036"/>
    <lineage>
        <taxon>Bacteria</taxon>
        <taxon>Bacillati</taxon>
        <taxon>Actinomycetota</taxon>
        <taxon>Actinomycetes</taxon>
        <taxon>Micrococcales</taxon>
        <taxon>Microbacteriaceae</taxon>
        <taxon>Curtobacterium</taxon>
    </lineage>
</organism>
<dbReference type="Proteomes" id="UP000539146">
    <property type="component" value="Unassembled WGS sequence"/>
</dbReference>
<feature type="region of interest" description="Disordered" evidence="1">
    <location>
        <begin position="1"/>
        <end position="99"/>
    </location>
</feature>
<accession>A0A850DV89</accession>
<protein>
    <submittedName>
        <fullName evidence="2">Uncharacterized protein</fullName>
    </submittedName>
</protein>
<dbReference type="AlphaFoldDB" id="A0A850DV89"/>
<proteinExistence type="predicted"/>
<dbReference type="EMBL" id="JABMCG010000097">
    <property type="protein sequence ID" value="NUU28080.1"/>
    <property type="molecule type" value="Genomic_DNA"/>
</dbReference>
<evidence type="ECO:0000313" key="3">
    <source>
        <dbReference type="Proteomes" id="UP000539146"/>
    </source>
</evidence>
<dbReference type="RefSeq" id="WP_175325875.1">
    <property type="nucleotide sequence ID" value="NZ_JABMCG010000097.1"/>
</dbReference>
<name>A0A850DV89_9MICO</name>